<keyword evidence="8" id="KW-1185">Reference proteome</keyword>
<dbReference type="PANTHER" id="PTHR46985:SF2">
    <property type="entry name" value="APOPTOSIS-ASSOCIATED SPECK-LIKE PROTEIN CONTAINING A CARD"/>
    <property type="match status" value="1"/>
</dbReference>
<proteinExistence type="predicted"/>
<keyword evidence="2" id="KW-0963">Cytoplasm</keyword>
<dbReference type="Pfam" id="PF00619">
    <property type="entry name" value="CARD"/>
    <property type="match status" value="1"/>
</dbReference>
<dbReference type="GO" id="GO:0045087">
    <property type="term" value="P:innate immune response"/>
    <property type="evidence" value="ECO:0007669"/>
    <property type="project" value="UniProtKB-KW"/>
</dbReference>
<dbReference type="InterPro" id="IPR011029">
    <property type="entry name" value="DEATH-like_dom_sf"/>
</dbReference>
<dbReference type="PROSITE" id="PS50209">
    <property type="entry name" value="CARD"/>
    <property type="match status" value="1"/>
</dbReference>
<organism evidence="7 8">
    <name type="scientific">Acipenser ruthenus</name>
    <name type="common">Sterlet sturgeon</name>
    <dbReference type="NCBI Taxonomy" id="7906"/>
    <lineage>
        <taxon>Eukaryota</taxon>
        <taxon>Metazoa</taxon>
        <taxon>Chordata</taxon>
        <taxon>Craniata</taxon>
        <taxon>Vertebrata</taxon>
        <taxon>Euteleostomi</taxon>
        <taxon>Actinopterygii</taxon>
        <taxon>Chondrostei</taxon>
        <taxon>Acipenseriformes</taxon>
        <taxon>Acipenseridae</taxon>
        <taxon>Acipenser</taxon>
    </lineage>
</organism>
<evidence type="ECO:0000313" key="7">
    <source>
        <dbReference type="EMBL" id="RXM27785.1"/>
    </source>
</evidence>
<keyword evidence="3" id="KW-0399">Innate immunity</keyword>
<dbReference type="GO" id="GO:0005829">
    <property type="term" value="C:cytosol"/>
    <property type="evidence" value="ECO:0007669"/>
    <property type="project" value="UniProtKB-SubCell"/>
</dbReference>
<evidence type="ECO:0000313" key="8">
    <source>
        <dbReference type="Proteomes" id="UP000289886"/>
    </source>
</evidence>
<evidence type="ECO:0000259" key="6">
    <source>
        <dbReference type="PROSITE" id="PS50209"/>
    </source>
</evidence>
<dbReference type="FunFam" id="1.10.533.10:FF:000013">
    <property type="entry name" value="Apoptosis-associated speck-like protein containing a CARD"/>
    <property type="match status" value="1"/>
</dbReference>
<feature type="domain" description="CARD" evidence="6">
    <location>
        <begin position="1"/>
        <end position="85"/>
    </location>
</feature>
<evidence type="ECO:0000256" key="4">
    <source>
        <dbReference type="ARBA" id="ARBA00022859"/>
    </source>
</evidence>
<evidence type="ECO:0000256" key="3">
    <source>
        <dbReference type="ARBA" id="ARBA00022588"/>
    </source>
</evidence>
<dbReference type="SUPFAM" id="SSF47986">
    <property type="entry name" value="DEATH domain"/>
    <property type="match status" value="1"/>
</dbReference>
<name>A0A444TXY2_ACIRT</name>
<dbReference type="Gene3D" id="1.10.533.10">
    <property type="entry name" value="Death Domain, Fas"/>
    <property type="match status" value="1"/>
</dbReference>
<dbReference type="PANTHER" id="PTHR46985">
    <property type="entry name" value="NACHT, LRR AND PYD DOMAINS-CONTAINING PROTEIN 1"/>
    <property type="match status" value="1"/>
</dbReference>
<comment type="subcellular location">
    <subcellularLocation>
        <location evidence="1">Cytoplasm</location>
        <location evidence="1">Cytosol</location>
    </subcellularLocation>
</comment>
<keyword evidence="5" id="KW-0395">Inflammatory response</keyword>
<dbReference type="CDD" id="cd08330">
    <property type="entry name" value="CARD_ASC_NALP1"/>
    <property type="match status" value="1"/>
</dbReference>
<evidence type="ECO:0000256" key="5">
    <source>
        <dbReference type="ARBA" id="ARBA00023198"/>
    </source>
</evidence>
<dbReference type="AlphaFoldDB" id="A0A444TXY2"/>
<dbReference type="GO" id="GO:0006954">
    <property type="term" value="P:inflammatory response"/>
    <property type="evidence" value="ECO:0007669"/>
    <property type="project" value="UniProtKB-KW"/>
</dbReference>
<gene>
    <name evidence="7" type="ORF">EOD39_20512</name>
</gene>
<dbReference type="InterPro" id="IPR033516">
    <property type="entry name" value="CARD8/ASC/NALP1_CARD"/>
</dbReference>
<dbReference type="EMBL" id="SCEB01215770">
    <property type="protein sequence ID" value="RXM27785.1"/>
    <property type="molecule type" value="Genomic_DNA"/>
</dbReference>
<dbReference type="GO" id="GO:0042981">
    <property type="term" value="P:regulation of apoptotic process"/>
    <property type="evidence" value="ECO:0007669"/>
    <property type="project" value="InterPro"/>
</dbReference>
<evidence type="ECO:0000256" key="1">
    <source>
        <dbReference type="ARBA" id="ARBA00004514"/>
    </source>
</evidence>
<sequence length="85" mass="10018">MHFVDEHRFSLIQRVVSVETIADALLEKRMLQETQYDEILAEKVSSAQMRLLYKFARAWGNSEKDVFLEILKKQQPHLIKDLQGD</sequence>
<dbReference type="InterPro" id="IPR001315">
    <property type="entry name" value="CARD"/>
</dbReference>
<reference evidence="7 8" key="1">
    <citation type="submission" date="2019-01" db="EMBL/GenBank/DDBJ databases">
        <title>Draft Genome and Complete Hox-Cluster Characterization of the Sterlet Sturgeon (Acipenser ruthenus).</title>
        <authorList>
            <person name="Wei Q."/>
        </authorList>
    </citation>
    <scope>NUCLEOTIDE SEQUENCE [LARGE SCALE GENOMIC DNA]</scope>
    <source>
        <strain evidence="7">WHYD16114868_AA</strain>
        <tissue evidence="7">Blood</tissue>
    </source>
</reference>
<dbReference type="Proteomes" id="UP000289886">
    <property type="component" value="Unassembled WGS sequence"/>
</dbReference>
<keyword evidence="4" id="KW-0391">Immunity</keyword>
<evidence type="ECO:0000256" key="2">
    <source>
        <dbReference type="ARBA" id="ARBA00022490"/>
    </source>
</evidence>
<protein>
    <submittedName>
        <fullName evidence="7">Apoptosis-associated speck-like protein containing a CARD</fullName>
    </submittedName>
</protein>
<accession>A0A444TXY2</accession>
<comment type="caution">
    <text evidence="7">The sequence shown here is derived from an EMBL/GenBank/DDBJ whole genome shotgun (WGS) entry which is preliminary data.</text>
</comment>
<dbReference type="InterPro" id="IPR051249">
    <property type="entry name" value="NLRP_Inflammasome"/>
</dbReference>